<proteinExistence type="predicted"/>
<dbReference type="EMBL" id="MU273981">
    <property type="protein sequence ID" value="KAI0027158.1"/>
    <property type="molecule type" value="Genomic_DNA"/>
</dbReference>
<dbReference type="Proteomes" id="UP000814128">
    <property type="component" value="Unassembled WGS sequence"/>
</dbReference>
<comment type="caution">
    <text evidence="1">The sequence shown here is derived from an EMBL/GenBank/DDBJ whole genome shotgun (WGS) entry which is preliminary data.</text>
</comment>
<name>A0ACB8Q646_9AGAM</name>
<organism evidence="1 2">
    <name type="scientific">Vararia minispora EC-137</name>
    <dbReference type="NCBI Taxonomy" id="1314806"/>
    <lineage>
        <taxon>Eukaryota</taxon>
        <taxon>Fungi</taxon>
        <taxon>Dikarya</taxon>
        <taxon>Basidiomycota</taxon>
        <taxon>Agaricomycotina</taxon>
        <taxon>Agaricomycetes</taxon>
        <taxon>Russulales</taxon>
        <taxon>Lachnocladiaceae</taxon>
        <taxon>Vararia</taxon>
    </lineage>
</organism>
<sequence length="477" mass="53515">MVSVIYSFDAALGVSVFLIYVARMVFANRRKLSHPYPPGPKPWPLVGNLFNMPKVPDPWNAFTELGKKYGPLVHFNVLGQHIVIVNSFACASDMLDRAIYSDRPPLVMAAELSGYEDTLPLMPYGPRFRATRRLIHRFMGTRALVTKYGSQIEEEEAVRVMRRILEDPSPEKLHNHLRKFAGAVILRMTYAYTPREHDDPLVQLAEDTLAQFSVVSQAGVFLVDTIPALRYLPCWMPGAGFLRLAHAAKDNICALAQRPMDYAIEQLAQPSVSTLYAAILALVMYPDVQHKAQEEVDCVIGSERLPTLADRDNLPYINAMAKELFRWSPTVPMSIPHRLTEDDIYNNHFLPKGTIVIPNIQNMLHDPEMYPEPRHFVPERFLPREGRDLEPNPYPAAFGFGRRVCPGIQLADTSAFMIFAMAAAVLSISKVTENGAIVEPVHRTVGATIVHPAEFKCKIVPRSNEAAALVMGVQFNE</sequence>
<gene>
    <name evidence="1" type="ORF">K488DRAFT_81214</name>
</gene>
<reference evidence="1" key="2">
    <citation type="journal article" date="2022" name="New Phytol.">
        <title>Evolutionary transition to the ectomycorrhizal habit in the genomes of a hyperdiverse lineage of mushroom-forming fungi.</title>
        <authorList>
            <person name="Looney B."/>
            <person name="Miyauchi S."/>
            <person name="Morin E."/>
            <person name="Drula E."/>
            <person name="Courty P.E."/>
            <person name="Kohler A."/>
            <person name="Kuo A."/>
            <person name="LaButti K."/>
            <person name="Pangilinan J."/>
            <person name="Lipzen A."/>
            <person name="Riley R."/>
            <person name="Andreopoulos W."/>
            <person name="He G."/>
            <person name="Johnson J."/>
            <person name="Nolan M."/>
            <person name="Tritt A."/>
            <person name="Barry K.W."/>
            <person name="Grigoriev I.V."/>
            <person name="Nagy L.G."/>
            <person name="Hibbett D."/>
            <person name="Henrissat B."/>
            <person name="Matheny P.B."/>
            <person name="Labbe J."/>
            <person name="Martin F.M."/>
        </authorList>
    </citation>
    <scope>NUCLEOTIDE SEQUENCE</scope>
    <source>
        <strain evidence="1">EC-137</strain>
    </source>
</reference>
<accession>A0ACB8Q646</accession>
<evidence type="ECO:0000313" key="2">
    <source>
        <dbReference type="Proteomes" id="UP000814128"/>
    </source>
</evidence>
<protein>
    <submittedName>
        <fullName evidence="1">Cytochrome P450</fullName>
    </submittedName>
</protein>
<reference evidence="1" key="1">
    <citation type="submission" date="2021-02" db="EMBL/GenBank/DDBJ databases">
        <authorList>
            <consortium name="DOE Joint Genome Institute"/>
            <person name="Ahrendt S."/>
            <person name="Looney B.P."/>
            <person name="Miyauchi S."/>
            <person name="Morin E."/>
            <person name="Drula E."/>
            <person name="Courty P.E."/>
            <person name="Chicoki N."/>
            <person name="Fauchery L."/>
            <person name="Kohler A."/>
            <person name="Kuo A."/>
            <person name="Labutti K."/>
            <person name="Pangilinan J."/>
            <person name="Lipzen A."/>
            <person name="Riley R."/>
            <person name="Andreopoulos W."/>
            <person name="He G."/>
            <person name="Johnson J."/>
            <person name="Barry K.W."/>
            <person name="Grigoriev I.V."/>
            <person name="Nagy L."/>
            <person name="Hibbett D."/>
            <person name="Henrissat B."/>
            <person name="Matheny P.B."/>
            <person name="Labbe J."/>
            <person name="Martin F."/>
        </authorList>
    </citation>
    <scope>NUCLEOTIDE SEQUENCE</scope>
    <source>
        <strain evidence="1">EC-137</strain>
    </source>
</reference>
<evidence type="ECO:0000313" key="1">
    <source>
        <dbReference type="EMBL" id="KAI0027158.1"/>
    </source>
</evidence>
<keyword evidence="2" id="KW-1185">Reference proteome</keyword>